<dbReference type="GO" id="GO:0003723">
    <property type="term" value="F:RNA binding"/>
    <property type="evidence" value="ECO:0007669"/>
    <property type="project" value="UniProtKB-KW"/>
</dbReference>
<dbReference type="STRING" id="56779.SAMN05421834_101290"/>
<dbReference type="InterPro" id="IPR006145">
    <property type="entry name" value="PsdUridine_synth_RsuA/RluA"/>
</dbReference>
<dbReference type="GO" id="GO:0120159">
    <property type="term" value="F:rRNA pseudouridine synthase activity"/>
    <property type="evidence" value="ECO:0007669"/>
    <property type="project" value="UniProtKB-ARBA"/>
</dbReference>
<dbReference type="OrthoDB" id="9807213at2"/>
<dbReference type="CDD" id="cd02870">
    <property type="entry name" value="PseudoU_synth_RsuA_like"/>
    <property type="match status" value="1"/>
</dbReference>
<dbReference type="Gene3D" id="3.10.290.10">
    <property type="entry name" value="RNA-binding S4 domain"/>
    <property type="match status" value="1"/>
</dbReference>
<organism evidence="7 8">
    <name type="scientific">Halanaerobium kushneri</name>
    <dbReference type="NCBI Taxonomy" id="56779"/>
    <lineage>
        <taxon>Bacteria</taxon>
        <taxon>Bacillati</taxon>
        <taxon>Bacillota</taxon>
        <taxon>Clostridia</taxon>
        <taxon>Halanaerobiales</taxon>
        <taxon>Halanaerobiaceae</taxon>
        <taxon>Halanaerobium</taxon>
    </lineage>
</organism>
<dbReference type="InterPro" id="IPR050343">
    <property type="entry name" value="RsuA_PseudoU_synthase"/>
</dbReference>
<dbReference type="SUPFAM" id="SSF55174">
    <property type="entry name" value="Alpha-L RNA-binding motif"/>
    <property type="match status" value="1"/>
</dbReference>
<dbReference type="InterPro" id="IPR002942">
    <property type="entry name" value="S4_RNA-bd"/>
</dbReference>
<feature type="domain" description="RNA-binding S4" evidence="6">
    <location>
        <begin position="2"/>
        <end position="65"/>
    </location>
</feature>
<dbReference type="FunFam" id="3.30.70.1560:FF:000001">
    <property type="entry name" value="Pseudouridine synthase"/>
    <property type="match status" value="1"/>
</dbReference>
<dbReference type="PROSITE" id="PS50889">
    <property type="entry name" value="S4"/>
    <property type="match status" value="1"/>
</dbReference>
<dbReference type="PANTHER" id="PTHR47683:SF2">
    <property type="entry name" value="RNA-BINDING S4 DOMAIN-CONTAINING PROTEIN"/>
    <property type="match status" value="1"/>
</dbReference>
<dbReference type="EC" id="5.4.99.-" evidence="5"/>
<comment type="similarity">
    <text evidence="1 5">Belongs to the pseudouridine synthase RsuA family.</text>
</comment>
<dbReference type="GO" id="GO:0000455">
    <property type="term" value="P:enzyme-directed rRNA pseudouridine synthesis"/>
    <property type="evidence" value="ECO:0007669"/>
    <property type="project" value="UniProtKB-ARBA"/>
</dbReference>
<dbReference type="GO" id="GO:0005829">
    <property type="term" value="C:cytosol"/>
    <property type="evidence" value="ECO:0007669"/>
    <property type="project" value="UniProtKB-ARBA"/>
</dbReference>
<evidence type="ECO:0000256" key="4">
    <source>
        <dbReference type="PROSITE-ProRule" id="PRU00182"/>
    </source>
</evidence>
<dbReference type="Pfam" id="PF00849">
    <property type="entry name" value="PseudoU_synth_2"/>
    <property type="match status" value="1"/>
</dbReference>
<gene>
    <name evidence="7" type="ORF">SAMN05421834_101290</name>
</gene>
<dbReference type="EMBL" id="FTNC01000001">
    <property type="protein sequence ID" value="SIQ10512.1"/>
    <property type="molecule type" value="Genomic_DNA"/>
</dbReference>
<evidence type="ECO:0000313" key="7">
    <source>
        <dbReference type="EMBL" id="SIQ10512.1"/>
    </source>
</evidence>
<dbReference type="SMART" id="SM00363">
    <property type="entry name" value="S4"/>
    <property type="match status" value="1"/>
</dbReference>
<protein>
    <recommendedName>
        <fullName evidence="5">Pseudouridine synthase</fullName>
        <ecNumber evidence="5">5.4.99.-</ecNumber>
    </recommendedName>
</protein>
<dbReference type="Gene3D" id="3.30.70.580">
    <property type="entry name" value="Pseudouridine synthase I, catalytic domain, N-terminal subdomain"/>
    <property type="match status" value="1"/>
</dbReference>
<dbReference type="InterPro" id="IPR000748">
    <property type="entry name" value="PsdUridine_synth_RsuA/RluB/E/F"/>
</dbReference>
<dbReference type="FunFam" id="3.10.290.10:FF:000003">
    <property type="entry name" value="Pseudouridine synthase"/>
    <property type="match status" value="1"/>
</dbReference>
<dbReference type="Pfam" id="PF01479">
    <property type="entry name" value="S4"/>
    <property type="match status" value="1"/>
</dbReference>
<keyword evidence="8" id="KW-1185">Reference proteome</keyword>
<keyword evidence="2 4" id="KW-0694">RNA-binding</keyword>
<keyword evidence="3 5" id="KW-0413">Isomerase</keyword>
<accession>A0A1N6Q1T9</accession>
<dbReference type="SUPFAM" id="SSF55120">
    <property type="entry name" value="Pseudouridine synthase"/>
    <property type="match status" value="1"/>
</dbReference>
<dbReference type="InterPro" id="IPR036986">
    <property type="entry name" value="S4_RNA-bd_sf"/>
</dbReference>
<dbReference type="InterPro" id="IPR020103">
    <property type="entry name" value="PsdUridine_synth_cat_dom_sf"/>
</dbReference>
<dbReference type="AlphaFoldDB" id="A0A1N6Q1T9"/>
<dbReference type="PANTHER" id="PTHR47683">
    <property type="entry name" value="PSEUDOURIDINE SYNTHASE FAMILY PROTEIN-RELATED"/>
    <property type="match status" value="1"/>
</dbReference>
<proteinExistence type="inferred from homology"/>
<evidence type="ECO:0000259" key="6">
    <source>
        <dbReference type="SMART" id="SM00363"/>
    </source>
</evidence>
<dbReference type="Proteomes" id="UP000185669">
    <property type="component" value="Unassembled WGS sequence"/>
</dbReference>
<dbReference type="InterPro" id="IPR042092">
    <property type="entry name" value="PsdUridine_s_RsuA/RluB/E/F_cat"/>
</dbReference>
<dbReference type="RefSeq" id="WP_076543579.1">
    <property type="nucleotide sequence ID" value="NZ_FTNC01000001.1"/>
</dbReference>
<dbReference type="PROSITE" id="PS01149">
    <property type="entry name" value="PSI_RSU"/>
    <property type="match status" value="1"/>
</dbReference>
<dbReference type="InterPro" id="IPR018496">
    <property type="entry name" value="PsdUridine_synth_RsuA/RluB_CS"/>
</dbReference>
<dbReference type="CDD" id="cd00165">
    <property type="entry name" value="S4"/>
    <property type="match status" value="1"/>
</dbReference>
<sequence>MERLQKVMAHAGVASRRKSEEIIAAGRVKVNGQTVTEMGFKVDPEQDEIVVDGELISEEKKRYILLNKPEGYITTVSDPEGRPTVMDLIPDLKQRLYPAGRLDYDSSGLLIMTNDGDLTYKLTHPKKEVDKKYRVLVQGEMKEEDFKKFENGMIIDGQKTAPAKISNVNQKKDQTEFDIIIHEGRNRQVRRMAKIAGFPVVSLQRISFAFLTLNGVKEGEFRYLNDREVTKLKNML</sequence>
<dbReference type="NCBIfam" id="TIGR00093">
    <property type="entry name" value="pseudouridine synthase"/>
    <property type="match status" value="1"/>
</dbReference>
<reference evidence="8" key="1">
    <citation type="submission" date="2017-01" db="EMBL/GenBank/DDBJ databases">
        <authorList>
            <person name="Varghese N."/>
            <person name="Submissions S."/>
        </authorList>
    </citation>
    <scope>NUCLEOTIDE SEQUENCE [LARGE SCALE GENOMIC DNA]</scope>
    <source>
        <strain evidence="8">ATCC 700103</strain>
    </source>
</reference>
<evidence type="ECO:0000256" key="5">
    <source>
        <dbReference type="RuleBase" id="RU003887"/>
    </source>
</evidence>
<dbReference type="Gene3D" id="3.30.70.1560">
    <property type="entry name" value="Alpha-L RNA-binding motif"/>
    <property type="match status" value="1"/>
</dbReference>
<dbReference type="InterPro" id="IPR020094">
    <property type="entry name" value="TruA/RsuA/RluB/E/F_N"/>
</dbReference>
<evidence type="ECO:0000256" key="1">
    <source>
        <dbReference type="ARBA" id="ARBA00008348"/>
    </source>
</evidence>
<evidence type="ECO:0000313" key="8">
    <source>
        <dbReference type="Proteomes" id="UP000185669"/>
    </source>
</evidence>
<evidence type="ECO:0000256" key="3">
    <source>
        <dbReference type="ARBA" id="ARBA00023235"/>
    </source>
</evidence>
<evidence type="ECO:0000256" key="2">
    <source>
        <dbReference type="ARBA" id="ARBA00022884"/>
    </source>
</evidence>
<name>A0A1N6Q1T9_9FIRM</name>